<dbReference type="Gene3D" id="3.40.630.30">
    <property type="match status" value="1"/>
</dbReference>
<keyword evidence="3" id="KW-0012">Acyltransferase</keyword>
<evidence type="ECO:0000313" key="4">
    <source>
        <dbReference type="Proteomes" id="UP001209083"/>
    </source>
</evidence>
<feature type="region of interest" description="Disordered" evidence="1">
    <location>
        <begin position="91"/>
        <end position="113"/>
    </location>
</feature>
<dbReference type="RefSeq" id="WP_349640183.1">
    <property type="nucleotide sequence ID" value="NZ_CP090958.1"/>
</dbReference>
<dbReference type="CDD" id="cd04301">
    <property type="entry name" value="NAT_SF"/>
    <property type="match status" value="1"/>
</dbReference>
<dbReference type="EMBL" id="CP090958">
    <property type="protein sequence ID" value="WGW13364.1"/>
    <property type="molecule type" value="Genomic_DNA"/>
</dbReference>
<dbReference type="SUPFAM" id="SSF55729">
    <property type="entry name" value="Acyl-CoA N-acyltransferases (Nat)"/>
    <property type="match status" value="1"/>
</dbReference>
<dbReference type="InterPro" id="IPR016181">
    <property type="entry name" value="Acyl_CoA_acyltransferase"/>
</dbReference>
<dbReference type="EC" id="2.3.1.-" evidence="3"/>
<feature type="compositionally biased region" description="Basic and acidic residues" evidence="1">
    <location>
        <begin position="96"/>
        <end position="110"/>
    </location>
</feature>
<name>A0ABY8QYA6_9MICO</name>
<evidence type="ECO:0000313" key="3">
    <source>
        <dbReference type="EMBL" id="WGW13364.1"/>
    </source>
</evidence>
<reference evidence="3 4" key="1">
    <citation type="submission" date="2023-05" db="EMBL/GenBank/DDBJ databases">
        <title>Lithophilousrod everest ZFBP1038 complete genpme.</title>
        <authorList>
            <person name="Tian M."/>
        </authorList>
    </citation>
    <scope>NUCLEOTIDE SEQUENCE [LARGE SCALE GENOMIC DNA]</scope>
    <source>
        <strain evidence="3 4">ZFBP1038</strain>
    </source>
</reference>
<sequence>MTASADTTGQTQEPRAQNWLTTLGLPWSELTATQAYSVLRLRSQIFVVEQGCVFLDADGADLHPETEHYFHADNHGVSSYLRLLPRGYADGPASSEEGRSIGRVTTRPDARGQGLSGQLLEAAIDRHGDQLLTLNAQERLESWYARYGFQASGPVFIEDDIRHVPMRRPGR</sequence>
<dbReference type="Proteomes" id="UP001209083">
    <property type="component" value="Chromosome"/>
</dbReference>
<proteinExistence type="predicted"/>
<accession>A0ABY8QYA6</accession>
<dbReference type="InterPro" id="IPR000182">
    <property type="entry name" value="GNAT_dom"/>
</dbReference>
<evidence type="ECO:0000256" key="1">
    <source>
        <dbReference type="SAM" id="MobiDB-lite"/>
    </source>
</evidence>
<gene>
    <name evidence="3" type="ORF">LWF01_06255</name>
</gene>
<dbReference type="Pfam" id="PF13673">
    <property type="entry name" value="Acetyltransf_10"/>
    <property type="match status" value="1"/>
</dbReference>
<dbReference type="PROSITE" id="PS51186">
    <property type="entry name" value="GNAT"/>
    <property type="match status" value="1"/>
</dbReference>
<keyword evidence="3" id="KW-0808">Transferase</keyword>
<evidence type="ECO:0000259" key="2">
    <source>
        <dbReference type="PROSITE" id="PS51186"/>
    </source>
</evidence>
<feature type="domain" description="N-acetyltransferase" evidence="2">
    <location>
        <begin position="25"/>
        <end position="171"/>
    </location>
</feature>
<keyword evidence="4" id="KW-1185">Reference proteome</keyword>
<dbReference type="GO" id="GO:0016746">
    <property type="term" value="F:acyltransferase activity"/>
    <property type="evidence" value="ECO:0007669"/>
    <property type="project" value="UniProtKB-KW"/>
</dbReference>
<organism evidence="3 4">
    <name type="scientific">Saxibacter everestensis</name>
    <dbReference type="NCBI Taxonomy" id="2909229"/>
    <lineage>
        <taxon>Bacteria</taxon>
        <taxon>Bacillati</taxon>
        <taxon>Actinomycetota</taxon>
        <taxon>Actinomycetes</taxon>
        <taxon>Micrococcales</taxon>
        <taxon>Brevibacteriaceae</taxon>
        <taxon>Saxibacter</taxon>
    </lineage>
</organism>
<protein>
    <submittedName>
        <fullName evidence="3">GNAT family N-acetyltransferase</fullName>
        <ecNumber evidence="3">2.3.1.-</ecNumber>
    </submittedName>
</protein>